<dbReference type="OrthoDB" id="27306at2"/>
<proteinExistence type="predicted"/>
<dbReference type="Proteomes" id="UP000265341">
    <property type="component" value="Unassembled WGS sequence"/>
</dbReference>
<organism evidence="2 3">
    <name type="scientific">Calidithermus roseus</name>
    <dbReference type="NCBI Taxonomy" id="1644118"/>
    <lineage>
        <taxon>Bacteria</taxon>
        <taxon>Thermotogati</taxon>
        <taxon>Deinococcota</taxon>
        <taxon>Deinococci</taxon>
        <taxon>Thermales</taxon>
        <taxon>Thermaceae</taxon>
        <taxon>Calidithermus</taxon>
    </lineage>
</organism>
<reference evidence="2 3" key="1">
    <citation type="submission" date="2018-08" db="EMBL/GenBank/DDBJ databases">
        <title>Meiothermus roseus NBRC 110900 genome sequencing project.</title>
        <authorList>
            <person name="Da Costa M.S."/>
            <person name="Albuquerque L."/>
            <person name="Raposo P."/>
            <person name="Froufe H.J.C."/>
            <person name="Barroso C.S."/>
            <person name="Egas C."/>
        </authorList>
    </citation>
    <scope>NUCLEOTIDE SEQUENCE [LARGE SCALE GENOMIC DNA]</scope>
    <source>
        <strain evidence="2 3">NBRC 110900</strain>
    </source>
</reference>
<dbReference type="AlphaFoldDB" id="A0A399EVX4"/>
<accession>A0A399EVX4</accession>
<dbReference type="SUPFAM" id="SSF46785">
    <property type="entry name" value="Winged helix' DNA-binding domain"/>
    <property type="match status" value="1"/>
</dbReference>
<keyword evidence="3" id="KW-1185">Reference proteome</keyword>
<dbReference type="RefSeq" id="WP_119276503.1">
    <property type="nucleotide sequence ID" value="NZ_QWLA01000016.1"/>
</dbReference>
<keyword evidence="1" id="KW-1133">Transmembrane helix</keyword>
<evidence type="ECO:0000256" key="1">
    <source>
        <dbReference type="SAM" id="Phobius"/>
    </source>
</evidence>
<evidence type="ECO:0000313" key="3">
    <source>
        <dbReference type="Proteomes" id="UP000265341"/>
    </source>
</evidence>
<dbReference type="InterPro" id="IPR036390">
    <property type="entry name" value="WH_DNA-bd_sf"/>
</dbReference>
<sequence length="119" mass="13066">MQPRFLIAGLVGAAVFAVSLATFRWNLPSFAVSSLLALLAGWLALNWNLRLDLGGIGPAARERVAMQVAWRKGGRITAEQLAQAVGMPLEQARQTLELLASRNLCRKEDAVYVFYPKRA</sequence>
<keyword evidence="1" id="KW-0472">Membrane</keyword>
<keyword evidence="1" id="KW-0812">Transmembrane</keyword>
<feature type="transmembrane region" description="Helical" evidence="1">
    <location>
        <begin position="27"/>
        <end position="45"/>
    </location>
</feature>
<gene>
    <name evidence="2" type="ORF">Mrose_01180</name>
</gene>
<name>A0A399EVX4_9DEIN</name>
<evidence type="ECO:0000313" key="2">
    <source>
        <dbReference type="EMBL" id="RIH87785.1"/>
    </source>
</evidence>
<dbReference type="EMBL" id="QWLA01000016">
    <property type="protein sequence ID" value="RIH87785.1"/>
    <property type="molecule type" value="Genomic_DNA"/>
</dbReference>
<comment type="caution">
    <text evidence="2">The sequence shown here is derived from an EMBL/GenBank/DDBJ whole genome shotgun (WGS) entry which is preliminary data.</text>
</comment>
<protein>
    <submittedName>
        <fullName evidence="2">Uncharacterized protein</fullName>
    </submittedName>
</protein>